<evidence type="ECO:0000313" key="1">
    <source>
        <dbReference type="EMBL" id="CAE1165507.1"/>
    </source>
</evidence>
<keyword evidence="2" id="KW-1185">Reference proteome</keyword>
<name>A0A812B1T8_ACAPH</name>
<dbReference type="AlphaFoldDB" id="A0A812B1T8"/>
<dbReference type="EMBL" id="CAHIKZ030000275">
    <property type="protein sequence ID" value="CAE1165507.1"/>
    <property type="molecule type" value="Genomic_DNA"/>
</dbReference>
<dbReference type="Proteomes" id="UP000597762">
    <property type="component" value="Unassembled WGS sequence"/>
</dbReference>
<gene>
    <name evidence="1" type="ORF">SPHA_8495</name>
</gene>
<sequence length="242" mass="27182">MSYPLSALLRCRIYVRCPPSSDAEFAVVRPPMPNLSIVPLLRCRRCHLLMPPLSALLRCRVSVVALLRCCCPYPPLRSICRCPSPMPNLSVVRPPPMPGYVVRPPDCPPSSDAEFIHCPPMPNFISLSALLRCRIYPLSALLRCRIYPLSALLDAEFAVVRLRCQFIRCPPSPMPNLSVVRPPRCRCRISSVVVVRPPPMPNLYVVRPPRAEFIRCPPPNSALYPLSALLPMPNLSVVRLRF</sequence>
<reference evidence="1" key="1">
    <citation type="submission" date="2021-01" db="EMBL/GenBank/DDBJ databases">
        <authorList>
            <person name="Li R."/>
            <person name="Bekaert M."/>
        </authorList>
    </citation>
    <scope>NUCLEOTIDE SEQUENCE</scope>
    <source>
        <strain evidence="1">Farmed</strain>
    </source>
</reference>
<proteinExistence type="predicted"/>
<accession>A0A812B1T8</accession>
<organism evidence="1 2">
    <name type="scientific">Acanthosepion pharaonis</name>
    <name type="common">Pharaoh cuttlefish</name>
    <name type="synonym">Sepia pharaonis</name>
    <dbReference type="NCBI Taxonomy" id="158019"/>
    <lineage>
        <taxon>Eukaryota</taxon>
        <taxon>Metazoa</taxon>
        <taxon>Spiralia</taxon>
        <taxon>Lophotrochozoa</taxon>
        <taxon>Mollusca</taxon>
        <taxon>Cephalopoda</taxon>
        <taxon>Coleoidea</taxon>
        <taxon>Decapodiformes</taxon>
        <taxon>Sepiida</taxon>
        <taxon>Sepiina</taxon>
        <taxon>Sepiidae</taxon>
        <taxon>Acanthosepion</taxon>
    </lineage>
</organism>
<comment type="caution">
    <text evidence="1">The sequence shown here is derived from an EMBL/GenBank/DDBJ whole genome shotgun (WGS) entry which is preliminary data.</text>
</comment>
<evidence type="ECO:0000313" key="2">
    <source>
        <dbReference type="Proteomes" id="UP000597762"/>
    </source>
</evidence>
<protein>
    <submittedName>
        <fullName evidence="1">Uncharacterized protein</fullName>
    </submittedName>
</protein>